<keyword evidence="6" id="KW-1185">Reference proteome</keyword>
<dbReference type="OrthoDB" id="2585681at2"/>
<dbReference type="InterPro" id="IPR018060">
    <property type="entry name" value="HTH_AraC"/>
</dbReference>
<dbReference type="GO" id="GO:0003700">
    <property type="term" value="F:DNA-binding transcription factor activity"/>
    <property type="evidence" value="ECO:0007669"/>
    <property type="project" value="InterPro"/>
</dbReference>
<dbReference type="RefSeq" id="WP_121126641.1">
    <property type="nucleotide sequence ID" value="NZ_RBWS01000022.1"/>
</dbReference>
<evidence type="ECO:0000313" key="5">
    <source>
        <dbReference type="EMBL" id="RKO69207.1"/>
    </source>
</evidence>
<evidence type="ECO:0000256" key="3">
    <source>
        <dbReference type="ARBA" id="ARBA00023163"/>
    </source>
</evidence>
<feature type="domain" description="HTH araC/xylS-type" evidence="4">
    <location>
        <begin position="180"/>
        <end position="278"/>
    </location>
</feature>
<dbReference type="PRINTS" id="PR00032">
    <property type="entry name" value="HTHARAC"/>
</dbReference>
<keyword evidence="2" id="KW-0238">DNA-binding</keyword>
<dbReference type="AlphaFoldDB" id="A0A420VSG3"/>
<dbReference type="EMBL" id="RBWS01000022">
    <property type="protein sequence ID" value="RKO69207.1"/>
    <property type="molecule type" value="Genomic_DNA"/>
</dbReference>
<dbReference type="Proteomes" id="UP000282423">
    <property type="component" value="Unassembled WGS sequence"/>
</dbReference>
<dbReference type="GO" id="GO:0043565">
    <property type="term" value="F:sequence-specific DNA binding"/>
    <property type="evidence" value="ECO:0007669"/>
    <property type="project" value="InterPro"/>
</dbReference>
<dbReference type="InterPro" id="IPR020449">
    <property type="entry name" value="Tscrpt_reg_AraC-type_HTH"/>
</dbReference>
<gene>
    <name evidence="5" type="ORF">D7322_23540</name>
</gene>
<dbReference type="PANTHER" id="PTHR43280">
    <property type="entry name" value="ARAC-FAMILY TRANSCRIPTIONAL REGULATOR"/>
    <property type="match status" value="1"/>
</dbReference>
<evidence type="ECO:0000313" key="6">
    <source>
        <dbReference type="Proteomes" id="UP000282423"/>
    </source>
</evidence>
<evidence type="ECO:0000256" key="1">
    <source>
        <dbReference type="ARBA" id="ARBA00023015"/>
    </source>
</evidence>
<sequence length="282" mass="32701">MEILRSFGQKKIGYLQLDTTIPFDSVSLPCHKSGDCYIILFAGSGSTVISDFVEYKAEQDTLFFFNIGQQFQMDNNTEGELVYFNPEFYCIAFHDKELTCDGVLFNNVFETPSITLTEDEGISFRKVIAEIKGELNREDYWTEEMTRTKLKELIITASRSWLDRSPEQKGPRTMEDALNRKFSELVETNYHKNHSVADYAELLFISPKTLNRKIVREKGISPNTIIKNRIILQAKRLLINTDLKVKEIAAQLGYDDQSYFVRFFRIQTGKSPFEFKRRAISE</sequence>
<dbReference type="SUPFAM" id="SSF46689">
    <property type="entry name" value="Homeodomain-like"/>
    <property type="match status" value="1"/>
</dbReference>
<dbReference type="Pfam" id="PF12833">
    <property type="entry name" value="HTH_18"/>
    <property type="match status" value="1"/>
</dbReference>
<accession>A0A420VSG3</accession>
<reference evidence="5 6" key="1">
    <citation type="submission" date="2018-10" db="EMBL/GenBank/DDBJ databases">
        <title>Sphingobacterium sp. M05W1-28.</title>
        <authorList>
            <person name="Cai H."/>
        </authorList>
    </citation>
    <scope>NUCLEOTIDE SEQUENCE [LARGE SCALE GENOMIC DNA]</scope>
    <source>
        <strain evidence="5 6">M05W1-28</strain>
    </source>
</reference>
<keyword evidence="3" id="KW-0804">Transcription</keyword>
<name>A0A420VSG3_9SPHI</name>
<comment type="caution">
    <text evidence="5">The sequence shown here is derived from an EMBL/GenBank/DDBJ whole genome shotgun (WGS) entry which is preliminary data.</text>
</comment>
<organism evidence="5 6">
    <name type="scientific">Sphingobacterium puteale</name>
    <dbReference type="NCBI Taxonomy" id="2420510"/>
    <lineage>
        <taxon>Bacteria</taxon>
        <taxon>Pseudomonadati</taxon>
        <taxon>Bacteroidota</taxon>
        <taxon>Sphingobacteriia</taxon>
        <taxon>Sphingobacteriales</taxon>
        <taxon>Sphingobacteriaceae</taxon>
        <taxon>Sphingobacterium</taxon>
    </lineage>
</organism>
<keyword evidence="1" id="KW-0805">Transcription regulation</keyword>
<protein>
    <submittedName>
        <fullName evidence="5">AraC family transcriptional regulator</fullName>
    </submittedName>
</protein>
<dbReference type="PANTHER" id="PTHR43280:SF32">
    <property type="entry name" value="TRANSCRIPTIONAL REGULATORY PROTEIN"/>
    <property type="match status" value="1"/>
</dbReference>
<evidence type="ECO:0000256" key="2">
    <source>
        <dbReference type="ARBA" id="ARBA00023125"/>
    </source>
</evidence>
<dbReference type="SMART" id="SM00342">
    <property type="entry name" value="HTH_ARAC"/>
    <property type="match status" value="1"/>
</dbReference>
<dbReference type="Gene3D" id="1.10.10.60">
    <property type="entry name" value="Homeodomain-like"/>
    <property type="match status" value="1"/>
</dbReference>
<evidence type="ECO:0000259" key="4">
    <source>
        <dbReference type="PROSITE" id="PS01124"/>
    </source>
</evidence>
<dbReference type="InterPro" id="IPR009057">
    <property type="entry name" value="Homeodomain-like_sf"/>
</dbReference>
<dbReference type="PROSITE" id="PS01124">
    <property type="entry name" value="HTH_ARAC_FAMILY_2"/>
    <property type="match status" value="1"/>
</dbReference>
<proteinExistence type="predicted"/>